<proteinExistence type="predicted"/>
<gene>
    <name evidence="1" type="ORF">SDC9_186099</name>
</gene>
<organism evidence="1">
    <name type="scientific">bioreactor metagenome</name>
    <dbReference type="NCBI Taxonomy" id="1076179"/>
    <lineage>
        <taxon>unclassified sequences</taxon>
        <taxon>metagenomes</taxon>
        <taxon>ecological metagenomes</taxon>
    </lineage>
</organism>
<name>A0A645HHR4_9ZZZZ</name>
<protein>
    <submittedName>
        <fullName evidence="1">Uncharacterized protein</fullName>
    </submittedName>
</protein>
<dbReference type="AlphaFoldDB" id="A0A645HHR4"/>
<evidence type="ECO:0000313" key="1">
    <source>
        <dbReference type="EMBL" id="MPN38575.1"/>
    </source>
</evidence>
<reference evidence="1" key="1">
    <citation type="submission" date="2019-08" db="EMBL/GenBank/DDBJ databases">
        <authorList>
            <person name="Kucharzyk K."/>
            <person name="Murdoch R.W."/>
            <person name="Higgins S."/>
            <person name="Loffler F."/>
        </authorList>
    </citation>
    <scope>NUCLEOTIDE SEQUENCE</scope>
</reference>
<dbReference type="EMBL" id="VSSQ01093891">
    <property type="protein sequence ID" value="MPN38575.1"/>
    <property type="molecule type" value="Genomic_DNA"/>
</dbReference>
<accession>A0A645HHR4</accession>
<sequence>MGILVQAEFLAVGGSAVLGMGQKNAGQLLAHGHADVLAHGAQCVADGGGNHAVQQVQRTVQQHFKVQLGDGAVKRGAVFLGLRNGLVVAAPQAEGHHPGGGHQLLGRVIGHHADTLFSLRLILFDLLLGVFRHGGKFLYNRFDAHALASFCFMFSSMASTRPCTRVSYWASLKLRGSA</sequence>
<comment type="caution">
    <text evidence="1">The sequence shown here is derived from an EMBL/GenBank/DDBJ whole genome shotgun (WGS) entry which is preliminary data.</text>
</comment>